<evidence type="ECO:0000256" key="1">
    <source>
        <dbReference type="ARBA" id="ARBA00023002"/>
    </source>
</evidence>
<keyword evidence="4" id="KW-1185">Reference proteome</keyword>
<dbReference type="PANTHER" id="PTHR35176:SF11">
    <property type="entry name" value="PYRIDOXAMINE 5'-PHOSPHATE OXIDASE FAMILY PROTEIN"/>
    <property type="match status" value="1"/>
</dbReference>
<dbReference type="EC" id="1.-.-.-" evidence="3"/>
<dbReference type="EMBL" id="JBHSIV010000014">
    <property type="protein sequence ID" value="MFC5063527.1"/>
    <property type="molecule type" value="Genomic_DNA"/>
</dbReference>
<dbReference type="PANTHER" id="PTHR35176">
    <property type="entry name" value="HEME OXYGENASE HI_0854-RELATED"/>
    <property type="match status" value="1"/>
</dbReference>
<accession>A0ABV9YNH0</accession>
<dbReference type="InterPro" id="IPR052019">
    <property type="entry name" value="F420H2_bilvrd_red/Heme_oxyg"/>
</dbReference>
<feature type="domain" description="Pyridoxamine 5'-phosphate oxidase N-terminal" evidence="2">
    <location>
        <begin position="9"/>
        <end position="134"/>
    </location>
</feature>
<dbReference type="NCBIfam" id="TIGR03666">
    <property type="entry name" value="Rv2061_F420"/>
    <property type="match status" value="1"/>
</dbReference>
<name>A0ABV9YNH0_9PSEU</name>
<reference evidence="4" key="1">
    <citation type="journal article" date="2019" name="Int. J. Syst. Evol. Microbiol.">
        <title>The Global Catalogue of Microorganisms (GCM) 10K type strain sequencing project: providing services to taxonomists for standard genome sequencing and annotation.</title>
        <authorList>
            <consortium name="The Broad Institute Genomics Platform"/>
            <consortium name="The Broad Institute Genome Sequencing Center for Infectious Disease"/>
            <person name="Wu L."/>
            <person name="Ma J."/>
        </authorList>
    </citation>
    <scope>NUCLEOTIDE SEQUENCE [LARGE SCALE GENOMIC DNA]</scope>
    <source>
        <strain evidence="4">CGMCC 4.7093</strain>
    </source>
</reference>
<proteinExistence type="predicted"/>
<organism evidence="3 4">
    <name type="scientific">Actinomycetospora atypica</name>
    <dbReference type="NCBI Taxonomy" id="1290095"/>
    <lineage>
        <taxon>Bacteria</taxon>
        <taxon>Bacillati</taxon>
        <taxon>Actinomycetota</taxon>
        <taxon>Actinomycetes</taxon>
        <taxon>Pseudonocardiales</taxon>
        <taxon>Pseudonocardiaceae</taxon>
        <taxon>Actinomycetospora</taxon>
    </lineage>
</organism>
<dbReference type="Gene3D" id="2.30.110.10">
    <property type="entry name" value="Electron Transport, Fmn-binding Protein, Chain A"/>
    <property type="match status" value="1"/>
</dbReference>
<evidence type="ECO:0000313" key="3">
    <source>
        <dbReference type="EMBL" id="MFC5063527.1"/>
    </source>
</evidence>
<comment type="caution">
    <text evidence="3">The sequence shown here is derived from an EMBL/GenBank/DDBJ whole genome shotgun (WGS) entry which is preliminary data.</text>
</comment>
<dbReference type="Pfam" id="PF01243">
    <property type="entry name" value="PNPOx_N"/>
    <property type="match status" value="1"/>
</dbReference>
<protein>
    <submittedName>
        <fullName evidence="3">PPOX class F420-dependent oxidoreductase</fullName>
        <ecNumber evidence="3">1.-.-.-</ecNumber>
    </submittedName>
</protein>
<dbReference type="GO" id="GO:0016491">
    <property type="term" value="F:oxidoreductase activity"/>
    <property type="evidence" value="ECO:0007669"/>
    <property type="project" value="UniProtKB-KW"/>
</dbReference>
<dbReference type="SUPFAM" id="SSF50475">
    <property type="entry name" value="FMN-binding split barrel"/>
    <property type="match status" value="1"/>
</dbReference>
<evidence type="ECO:0000313" key="4">
    <source>
        <dbReference type="Proteomes" id="UP001595947"/>
    </source>
</evidence>
<sequence>MTASLVTLGDERFVSLTTFRRSGDPVSTPVWVARDGDGLVVYTGGESGKVKRLRRDAAVELRACDRRGHVAEGTPTVRATAVVDDSPGAVEDAETLLKAKYGWEFGGIRLLQLAERTFRRRGASPRERVVLRLTVG</sequence>
<gene>
    <name evidence="3" type="ORF">ACFPBZ_15000</name>
</gene>
<evidence type="ECO:0000259" key="2">
    <source>
        <dbReference type="Pfam" id="PF01243"/>
    </source>
</evidence>
<keyword evidence="1 3" id="KW-0560">Oxidoreductase</keyword>
<dbReference type="RefSeq" id="WP_378036873.1">
    <property type="nucleotide sequence ID" value="NZ_JBHSIV010000014.1"/>
</dbReference>
<dbReference type="InterPro" id="IPR011576">
    <property type="entry name" value="Pyridox_Oxase_N"/>
</dbReference>
<dbReference type="Proteomes" id="UP001595947">
    <property type="component" value="Unassembled WGS sequence"/>
</dbReference>
<dbReference type="InterPro" id="IPR019965">
    <property type="entry name" value="PPOX_F420-dep_Rv2061_put"/>
</dbReference>
<dbReference type="InterPro" id="IPR012349">
    <property type="entry name" value="Split_barrel_FMN-bd"/>
</dbReference>